<keyword evidence="1" id="KW-0378">Hydrolase</keyword>
<dbReference type="SUPFAM" id="SSF82171">
    <property type="entry name" value="DPP6 N-terminal domain-like"/>
    <property type="match status" value="1"/>
</dbReference>
<dbReference type="PRINTS" id="PR00862">
    <property type="entry name" value="PROLIGOPTASE"/>
</dbReference>
<dbReference type="InterPro" id="IPR002470">
    <property type="entry name" value="Peptidase_S9A"/>
</dbReference>
<sequence length="654" mass="73241">MKLIKVIGLACFAWLSCNASAKTDDAANLFSRSAQFSQVKVSPGGDYLSAITKKDGKNMLIILNTSDKKAVHAVFFESNAQVGHYEWVNDERLVMQKEYLKGWSDHPLYYGELMAVNADGSKATYLFGYQGGEQQTGSKIKKNTPIRATAYILDPMPEDDRYMLVQALPWAGGGSNMAENTQKVYRVDVYKGRRKKVSTSPIPYANFLTDHDGDVRFVSGTRDYINTKLYYRDDGKWVDTDKLNLKLDDIKPIAFSDNKDSVYVIGSESGKPSGVYLVNIKTGDKKLVSQDKVVNPSNIWINETTKKLYAVEYENGYPTYEFVDSKDPSAKYIKQLLASLPGHQIHLVSQTTDADKLIIKAFNDRNPGDYYLFDTKTVKLEYLVSQKNWLDPELMAEIKPIHFTSRDGVKIHGYLTLPHGKEAKDLPLVVNPHGGPHGPRDWWGFNSQNQMIASQGAAVLQVNFRGSGGYGSGFETAGHQKWGTEIQYDIIDATKHVIEQGIVDKDRICIVGGSFGGYSAIQSSTIEPNLFKCAIGFAGVYDLPLMFDEGDVQGRRAGKRYLKEVLGEDEAVLKAMSPTQNVDKLKANIMLVHGGEDERAPIEQFEALEDALKKQNYPFKKLVMDDEGHGFYDDAHRAKYYNEMLGFLKENLNL</sequence>
<dbReference type="PROSITE" id="PS51257">
    <property type="entry name" value="PROKAR_LIPOPROTEIN"/>
    <property type="match status" value="1"/>
</dbReference>
<protein>
    <submittedName>
        <fullName evidence="4">S9 family peptidase</fullName>
    </submittedName>
</protein>
<accession>A0ABS1T125</accession>
<dbReference type="Gene3D" id="3.40.50.1820">
    <property type="entry name" value="alpha/beta hydrolase"/>
    <property type="match status" value="1"/>
</dbReference>
<gene>
    <name evidence="4" type="ORF">JMA39_15330</name>
</gene>
<dbReference type="Pfam" id="PF00326">
    <property type="entry name" value="Peptidase_S9"/>
    <property type="match status" value="1"/>
</dbReference>
<keyword evidence="5" id="KW-1185">Reference proteome</keyword>
<name>A0ABS1T125_9GAMM</name>
<evidence type="ECO:0000313" key="5">
    <source>
        <dbReference type="Proteomes" id="UP000604898"/>
    </source>
</evidence>
<feature type="signal peptide" evidence="2">
    <location>
        <begin position="1"/>
        <end position="21"/>
    </location>
</feature>
<dbReference type="RefSeq" id="WP_202722732.1">
    <property type="nucleotide sequence ID" value="NZ_BPEX01000019.1"/>
</dbReference>
<feature type="domain" description="Peptidase S9 prolyl oligopeptidase catalytic" evidence="3">
    <location>
        <begin position="443"/>
        <end position="653"/>
    </location>
</feature>
<dbReference type="EMBL" id="JAESVD010000009">
    <property type="protein sequence ID" value="MBL4914475.1"/>
    <property type="molecule type" value="Genomic_DNA"/>
</dbReference>
<evidence type="ECO:0000313" key="4">
    <source>
        <dbReference type="EMBL" id="MBL4914475.1"/>
    </source>
</evidence>
<dbReference type="PANTHER" id="PTHR42776:SF27">
    <property type="entry name" value="DIPEPTIDYL PEPTIDASE FAMILY MEMBER 6"/>
    <property type="match status" value="1"/>
</dbReference>
<keyword evidence="2" id="KW-0732">Signal</keyword>
<reference evidence="4 5" key="1">
    <citation type="submission" date="2021-01" db="EMBL/GenBank/DDBJ databases">
        <title>Genome sequence of Shewanella schlegeliana JCM 11561.</title>
        <authorList>
            <person name="Zhang H."/>
            <person name="Li C."/>
        </authorList>
    </citation>
    <scope>NUCLEOTIDE SEQUENCE [LARGE SCALE GENOMIC DNA]</scope>
    <source>
        <strain evidence="4 5">JCM 11561</strain>
    </source>
</reference>
<proteinExistence type="predicted"/>
<dbReference type="InterPro" id="IPR029058">
    <property type="entry name" value="AB_hydrolase_fold"/>
</dbReference>
<evidence type="ECO:0000256" key="2">
    <source>
        <dbReference type="SAM" id="SignalP"/>
    </source>
</evidence>
<dbReference type="PANTHER" id="PTHR42776">
    <property type="entry name" value="SERINE PEPTIDASE S9 FAMILY MEMBER"/>
    <property type="match status" value="1"/>
</dbReference>
<comment type="caution">
    <text evidence="4">The sequence shown here is derived from an EMBL/GenBank/DDBJ whole genome shotgun (WGS) entry which is preliminary data.</text>
</comment>
<dbReference type="Proteomes" id="UP000604898">
    <property type="component" value="Unassembled WGS sequence"/>
</dbReference>
<organism evidence="4 5">
    <name type="scientific">Shewanella schlegeliana</name>
    <dbReference type="NCBI Taxonomy" id="190308"/>
    <lineage>
        <taxon>Bacteria</taxon>
        <taxon>Pseudomonadati</taxon>
        <taxon>Pseudomonadota</taxon>
        <taxon>Gammaproteobacteria</taxon>
        <taxon>Alteromonadales</taxon>
        <taxon>Shewanellaceae</taxon>
        <taxon>Shewanella</taxon>
    </lineage>
</organism>
<feature type="chain" id="PRO_5046896859" evidence="2">
    <location>
        <begin position="22"/>
        <end position="654"/>
    </location>
</feature>
<dbReference type="InterPro" id="IPR001375">
    <property type="entry name" value="Peptidase_S9_cat"/>
</dbReference>
<evidence type="ECO:0000259" key="3">
    <source>
        <dbReference type="Pfam" id="PF00326"/>
    </source>
</evidence>
<dbReference type="SUPFAM" id="SSF53474">
    <property type="entry name" value="alpha/beta-Hydrolases"/>
    <property type="match status" value="1"/>
</dbReference>
<evidence type="ECO:0000256" key="1">
    <source>
        <dbReference type="ARBA" id="ARBA00022801"/>
    </source>
</evidence>